<feature type="domain" description="Helicase C-terminal" evidence="6">
    <location>
        <begin position="941"/>
        <end position="1089"/>
    </location>
</feature>
<dbReference type="CDD" id="cd18793">
    <property type="entry name" value="SF2_C_SNF"/>
    <property type="match status" value="1"/>
</dbReference>
<proteinExistence type="predicted"/>
<feature type="domain" description="SWIM-type" evidence="4">
    <location>
        <begin position="59"/>
        <end position="99"/>
    </location>
</feature>
<dbReference type="InterPro" id="IPR007527">
    <property type="entry name" value="Znf_SWIM"/>
</dbReference>
<dbReference type="OrthoDB" id="9760715at2"/>
<reference evidence="8" key="1">
    <citation type="submission" date="2019-07" db="EMBL/GenBank/DDBJ databases">
        <title>Arthrobacter KR32 sp. nov., isolated from mountain cheese made of cows milk.</title>
        <authorList>
            <person name="Flegler A."/>
        </authorList>
    </citation>
    <scope>NUCLEOTIDE SEQUENCE [LARGE SCALE GENOMIC DNA]</scope>
    <source>
        <strain evidence="8">KR32</strain>
    </source>
</reference>
<dbReference type="InterPro" id="IPR038718">
    <property type="entry name" value="SNF2-like_sf"/>
</dbReference>
<dbReference type="SUPFAM" id="SSF52540">
    <property type="entry name" value="P-loop containing nucleoside triphosphate hydrolases"/>
    <property type="match status" value="2"/>
</dbReference>
<feature type="region of interest" description="Disordered" evidence="3">
    <location>
        <begin position="109"/>
        <end position="128"/>
    </location>
</feature>
<organism evidence="7 8">
    <name type="scientific">Arthrobacter bussei</name>
    <dbReference type="NCBI Taxonomy" id="2594179"/>
    <lineage>
        <taxon>Bacteria</taxon>
        <taxon>Bacillati</taxon>
        <taxon>Actinomycetota</taxon>
        <taxon>Actinomycetes</taxon>
        <taxon>Micrococcales</taxon>
        <taxon>Micrococcaceae</taxon>
        <taxon>Arthrobacter</taxon>
    </lineage>
</organism>
<gene>
    <name evidence="7" type="ORF">FNH21_14925</name>
</gene>
<keyword evidence="2" id="KW-0479">Metal-binding</keyword>
<dbReference type="Pfam" id="PF00176">
    <property type="entry name" value="SNF2-rel_dom"/>
    <property type="match status" value="1"/>
</dbReference>
<dbReference type="InterPro" id="IPR001650">
    <property type="entry name" value="Helicase_C-like"/>
</dbReference>
<dbReference type="PROSITE" id="PS50966">
    <property type="entry name" value="ZF_SWIM"/>
    <property type="match status" value="1"/>
</dbReference>
<evidence type="ECO:0000313" key="7">
    <source>
        <dbReference type="EMBL" id="MPY11995.1"/>
    </source>
</evidence>
<evidence type="ECO:0000256" key="1">
    <source>
        <dbReference type="ARBA" id="ARBA00022801"/>
    </source>
</evidence>
<evidence type="ECO:0008006" key="9">
    <source>
        <dbReference type="Google" id="ProtNLM"/>
    </source>
</evidence>
<dbReference type="RefSeq" id="WP_152816864.1">
    <property type="nucleotide sequence ID" value="NZ_VJXX01000006.1"/>
</dbReference>
<dbReference type="GO" id="GO:0016787">
    <property type="term" value="F:hydrolase activity"/>
    <property type="evidence" value="ECO:0007669"/>
    <property type="project" value="UniProtKB-KW"/>
</dbReference>
<evidence type="ECO:0000256" key="2">
    <source>
        <dbReference type="PROSITE-ProRule" id="PRU00325"/>
    </source>
</evidence>
<evidence type="ECO:0000259" key="6">
    <source>
        <dbReference type="PROSITE" id="PS51194"/>
    </source>
</evidence>
<dbReference type="GO" id="GO:0005524">
    <property type="term" value="F:ATP binding"/>
    <property type="evidence" value="ECO:0007669"/>
    <property type="project" value="InterPro"/>
</dbReference>
<keyword evidence="1" id="KW-0378">Hydrolase</keyword>
<dbReference type="PANTHER" id="PTHR10799">
    <property type="entry name" value="SNF2/RAD54 HELICASE FAMILY"/>
    <property type="match status" value="1"/>
</dbReference>
<accession>A0A7X1TPU3</accession>
<evidence type="ECO:0000259" key="4">
    <source>
        <dbReference type="PROSITE" id="PS50966"/>
    </source>
</evidence>
<dbReference type="InterPro" id="IPR027417">
    <property type="entry name" value="P-loop_NTPase"/>
</dbReference>
<protein>
    <recommendedName>
        <fullName evidence="9">Helicase</fullName>
    </recommendedName>
</protein>
<evidence type="ECO:0000259" key="5">
    <source>
        <dbReference type="PROSITE" id="PS51192"/>
    </source>
</evidence>
<dbReference type="Pfam" id="PF00271">
    <property type="entry name" value="Helicase_C"/>
    <property type="match status" value="1"/>
</dbReference>
<name>A0A7X1TPU3_9MICC</name>
<dbReference type="Gene3D" id="3.40.50.10810">
    <property type="entry name" value="Tandem AAA-ATPase domain"/>
    <property type="match status" value="1"/>
</dbReference>
<keyword evidence="8" id="KW-1185">Reference proteome</keyword>
<evidence type="ECO:0000256" key="3">
    <source>
        <dbReference type="SAM" id="MobiDB-lite"/>
    </source>
</evidence>
<dbReference type="EMBL" id="VJXX01000006">
    <property type="protein sequence ID" value="MPY11995.1"/>
    <property type="molecule type" value="Genomic_DNA"/>
</dbReference>
<keyword evidence="2" id="KW-0863">Zinc-finger</keyword>
<dbReference type="Pfam" id="PF04434">
    <property type="entry name" value="SWIM"/>
    <property type="match status" value="1"/>
</dbReference>
<dbReference type="SMART" id="SM00487">
    <property type="entry name" value="DEXDc"/>
    <property type="match status" value="1"/>
</dbReference>
<dbReference type="AlphaFoldDB" id="A0A7X1TPU3"/>
<dbReference type="SMART" id="SM00490">
    <property type="entry name" value="HELICc"/>
    <property type="match status" value="1"/>
</dbReference>
<dbReference type="InterPro" id="IPR014001">
    <property type="entry name" value="Helicase_ATP-bd"/>
</dbReference>
<dbReference type="CDD" id="cd18012">
    <property type="entry name" value="DEXQc_arch_SWI2_SNF2"/>
    <property type="match status" value="1"/>
</dbReference>
<dbReference type="Gene3D" id="3.40.50.300">
    <property type="entry name" value="P-loop containing nucleotide triphosphate hydrolases"/>
    <property type="match status" value="1"/>
</dbReference>
<dbReference type="Proteomes" id="UP000326464">
    <property type="component" value="Unassembled WGS sequence"/>
</dbReference>
<sequence>MPNSTHPMVDVTDIIRIVGGAAFQRGQTYAKDGAVSSLAWDADAKLLTGKVRGSAPNDYRTKLRLGIKGDGRFRPLENFCSCPVGADCKHVAATALQSNTENLLAQHERELGARPASRPGPPDGWQASLTDLLDADTEAVPGGAAPLTQLGLQFELRTPEVAVQRWGSAAERQGQRMLNTRLGVRPVSQNGKGKWIKNNLSWGSISYQTYGLKLDADQHRWFSQFPALHRGTGVNYFGNNDSWLYLDDFSNPLLWQLLDEAQRLGIAFVGSKKSVSIELAGRATLKLDATRTEEGGLQLCPALDIDGLPHPSDTAHVISTHGIYTVSPGDTITLAPTSRRLTAKDIELLQRGRPVVVPEEETSLFLQEYYPKLRQSIQVASSDGSVELPEIQPPVLVLTTAYGENGAVNLGWHFDYPLGDAVQRRPFRRGGPGSDDGYRDADAEDALAGAARSALGALPLKDLRLEDMQAVEFAEEALPRLLQVEGMRVDVVGEKPDYRELTETPTLRISTVETDNRDWFDLGVMVTVSGRTIPFDSVFRALAQGRKKLKLVDDTYLSLEQPVFDQLRDLIEEARSLAEWDPESGLQISRYQAGLWADFEDLAEETEQAQSWRDAVSGLLTLEDVAATPPPAGLVAEMRPYQAEGFSWLAFLWRHQLGGVLADDMGLGKTLQALALMVHAKESTAPAAPFLVVAPTSVVPNWSNETHRFAPGLKVVSITDTQGASGSTIRDQVGDADVVITSYTLFRLDFPAYQDLTWSGLILDEAQFVKNRASKVHQAAKDFDAPFKLAITGTPMENNLMELWSLFNIVAPGLFPSPRKFTEDYRTPIEKIGDNRPLVRLRKRIRPLMMRRTKEAVASDLPPKQEQVLEVELHPEHRHIYETYLQRERQKLLGLIEDMNRNRMIVFRSLTLLRMLSLDASLVDPEHEGVPSAKLEVLFENLDDIIAEGHRALVFSQFTSYLKKAAEQLDARGIPYAYLDGSTRSRGEVIDSFKEGDAPVFLISLKAGGFGLNLTEADYCFLLDPWWNPASEAQAVDRTHRIGQTKNVMVYRMVSKGTIEEKVMKLKEQKAKLFTSVMDDDAVFSSALTAEDIRGLLEA</sequence>
<dbReference type="InterPro" id="IPR000330">
    <property type="entry name" value="SNF2_N"/>
</dbReference>
<feature type="domain" description="Helicase ATP-binding" evidence="5">
    <location>
        <begin position="650"/>
        <end position="813"/>
    </location>
</feature>
<dbReference type="PROSITE" id="PS51192">
    <property type="entry name" value="HELICASE_ATP_BIND_1"/>
    <property type="match status" value="1"/>
</dbReference>
<dbReference type="InterPro" id="IPR049730">
    <property type="entry name" value="SNF2/RAD54-like_C"/>
</dbReference>
<keyword evidence="2" id="KW-0862">Zinc</keyword>
<dbReference type="GO" id="GO:0008270">
    <property type="term" value="F:zinc ion binding"/>
    <property type="evidence" value="ECO:0007669"/>
    <property type="project" value="UniProtKB-KW"/>
</dbReference>
<comment type="caution">
    <text evidence="7">The sequence shown here is derived from an EMBL/GenBank/DDBJ whole genome shotgun (WGS) entry which is preliminary data.</text>
</comment>
<evidence type="ECO:0000313" key="8">
    <source>
        <dbReference type="Proteomes" id="UP000326464"/>
    </source>
</evidence>
<dbReference type="PROSITE" id="PS51194">
    <property type="entry name" value="HELICASE_CTER"/>
    <property type="match status" value="1"/>
</dbReference>